<keyword evidence="8" id="KW-1185">Reference proteome</keyword>
<feature type="domain" description="AMP-binding enzyme C-terminal" evidence="6">
    <location>
        <begin position="346"/>
        <end position="420"/>
    </location>
</feature>
<reference evidence="7 8" key="1">
    <citation type="submission" date="2016-10" db="EMBL/GenBank/DDBJ databases">
        <authorList>
            <person name="de Groot N.N."/>
        </authorList>
    </citation>
    <scope>NUCLEOTIDE SEQUENCE [LARGE SCALE GENOMIC DNA]</scope>
    <source>
        <strain evidence="7 8">DSM 15345</strain>
    </source>
</reference>
<dbReference type="GO" id="GO:0016020">
    <property type="term" value="C:membrane"/>
    <property type="evidence" value="ECO:0007669"/>
    <property type="project" value="UniProtKB-SubCell"/>
</dbReference>
<dbReference type="AlphaFoldDB" id="A0A1H4ANH1"/>
<protein>
    <recommendedName>
        <fullName evidence="4">4-coumarate--CoA ligase</fullName>
        <ecNumber evidence="4">6.2.1.12</ecNumber>
    </recommendedName>
</protein>
<dbReference type="EMBL" id="FNQM01000004">
    <property type="protein sequence ID" value="SEA37224.1"/>
    <property type="molecule type" value="Genomic_DNA"/>
</dbReference>
<dbReference type="RefSeq" id="WP_093252372.1">
    <property type="nucleotide sequence ID" value="NZ_FNQM01000004.1"/>
</dbReference>
<evidence type="ECO:0000256" key="1">
    <source>
        <dbReference type="ARBA" id="ARBA00004170"/>
    </source>
</evidence>
<sequence>MTAQIDAPCADAPPAAPVAAGGAISSPLLARVIDALVAEEFGRIRGRTVGPAEWTRWTAATRLDEDAAGDAPCPALGADSLARLEIIARVNQFFHLHETGAEDYLVVRPTLGDWRDIVAASLRLRAERITFLTGGSTGAPKPITHALADLVEEARGHRAILGAAGGGRVIALAPPQHIYGFLWGGLAPDLRGVETLDGRAWGPARAASEAREGDVVIATPFLWDLMLRSGARFRPGVTGVTSTAPAPEALWTALAEAGLGRLVEIYGSSETGGLGWRDEAGAPFAPLPHLACDGAEIRRRRDGARLAPPDRIDWRGDGCFAPAGRLDGAVQVGGVNVSTERVRAHLLRHPGVADCAVRLGGAGAGARLKAFVVPASGAAAGSPVQSLVQSLEAHCAALPAPERPARFAFGPGLPLNAMGKPTDWN</sequence>
<proteinExistence type="predicted"/>
<dbReference type="GO" id="GO:0009698">
    <property type="term" value="P:phenylpropanoid metabolic process"/>
    <property type="evidence" value="ECO:0007669"/>
    <property type="project" value="InterPro"/>
</dbReference>
<name>A0A1H4ANH1_9RHOB</name>
<accession>A0A1H4ANH1</accession>
<comment type="pathway">
    <text evidence="2">Lipid metabolism; fatty acid beta-oxidation.</text>
</comment>
<feature type="domain" description="AMP-dependent synthetase/ligase" evidence="5">
    <location>
        <begin position="132"/>
        <end position="276"/>
    </location>
</feature>
<evidence type="ECO:0000256" key="3">
    <source>
        <dbReference type="ARBA" id="ARBA00022598"/>
    </source>
</evidence>
<dbReference type="STRING" id="89524.SAMN05444370_104296"/>
<comment type="subcellular location">
    <subcellularLocation>
        <location evidence="1">Membrane</location>
        <topology evidence="1">Peripheral membrane protein</topology>
    </subcellularLocation>
</comment>
<dbReference type="Gene3D" id="3.30.300.30">
    <property type="match status" value="1"/>
</dbReference>
<dbReference type="Pfam" id="PF13193">
    <property type="entry name" value="AMP-binding_C"/>
    <property type="match status" value="1"/>
</dbReference>
<dbReference type="SUPFAM" id="SSF56801">
    <property type="entry name" value="Acetyl-CoA synthetase-like"/>
    <property type="match status" value="1"/>
</dbReference>
<dbReference type="InterPro" id="IPR042099">
    <property type="entry name" value="ANL_N_sf"/>
</dbReference>
<dbReference type="PANTHER" id="PTHR43767">
    <property type="entry name" value="LONG-CHAIN-FATTY-ACID--COA LIGASE"/>
    <property type="match status" value="1"/>
</dbReference>
<dbReference type="Proteomes" id="UP000198703">
    <property type="component" value="Unassembled WGS sequence"/>
</dbReference>
<evidence type="ECO:0000256" key="2">
    <source>
        <dbReference type="ARBA" id="ARBA00005005"/>
    </source>
</evidence>
<evidence type="ECO:0000259" key="5">
    <source>
        <dbReference type="Pfam" id="PF00501"/>
    </source>
</evidence>
<evidence type="ECO:0000256" key="4">
    <source>
        <dbReference type="NCBIfam" id="TIGR02372"/>
    </source>
</evidence>
<dbReference type="InterPro" id="IPR000873">
    <property type="entry name" value="AMP-dep_synth/lig_dom"/>
</dbReference>
<dbReference type="GO" id="GO:0016207">
    <property type="term" value="F:4-coumarate-CoA ligase activity"/>
    <property type="evidence" value="ECO:0007669"/>
    <property type="project" value="UniProtKB-EC"/>
</dbReference>
<evidence type="ECO:0000259" key="6">
    <source>
        <dbReference type="Pfam" id="PF13193"/>
    </source>
</evidence>
<evidence type="ECO:0000313" key="8">
    <source>
        <dbReference type="Proteomes" id="UP000198703"/>
    </source>
</evidence>
<dbReference type="InterPro" id="IPR012743">
    <property type="entry name" value="4_coum_CoA_lig"/>
</dbReference>
<dbReference type="Gene3D" id="3.40.50.12780">
    <property type="entry name" value="N-terminal domain of ligase-like"/>
    <property type="match status" value="1"/>
</dbReference>
<dbReference type="Pfam" id="PF00501">
    <property type="entry name" value="AMP-binding"/>
    <property type="match status" value="1"/>
</dbReference>
<evidence type="ECO:0000313" key="7">
    <source>
        <dbReference type="EMBL" id="SEA37224.1"/>
    </source>
</evidence>
<dbReference type="InterPro" id="IPR025110">
    <property type="entry name" value="AMP-bd_C"/>
</dbReference>
<gene>
    <name evidence="7" type="ORF">SAMN05444370_104296</name>
</gene>
<dbReference type="InterPro" id="IPR050237">
    <property type="entry name" value="ATP-dep_AMP-bd_enzyme"/>
</dbReference>
<dbReference type="OrthoDB" id="9787658at2"/>
<keyword evidence="3 7" id="KW-0436">Ligase</keyword>
<dbReference type="NCBIfam" id="TIGR02372">
    <property type="entry name" value="4_coum_CoA_lig"/>
    <property type="match status" value="1"/>
</dbReference>
<dbReference type="PANTHER" id="PTHR43767:SF8">
    <property type="entry name" value="LONG-CHAIN-FATTY-ACID--COA LIGASE"/>
    <property type="match status" value="1"/>
</dbReference>
<organism evidence="7 8">
    <name type="scientific">Rubrimonas cliftonensis</name>
    <dbReference type="NCBI Taxonomy" id="89524"/>
    <lineage>
        <taxon>Bacteria</taxon>
        <taxon>Pseudomonadati</taxon>
        <taxon>Pseudomonadota</taxon>
        <taxon>Alphaproteobacteria</taxon>
        <taxon>Rhodobacterales</taxon>
        <taxon>Paracoccaceae</taxon>
        <taxon>Rubrimonas</taxon>
    </lineage>
</organism>
<dbReference type="EC" id="6.2.1.12" evidence="4"/>
<dbReference type="InterPro" id="IPR045851">
    <property type="entry name" value="AMP-bd_C_sf"/>
</dbReference>